<organism evidence="2">
    <name type="scientific">Rhizophora mucronata</name>
    <name type="common">Asiatic mangrove</name>
    <dbReference type="NCBI Taxonomy" id="61149"/>
    <lineage>
        <taxon>Eukaryota</taxon>
        <taxon>Viridiplantae</taxon>
        <taxon>Streptophyta</taxon>
        <taxon>Embryophyta</taxon>
        <taxon>Tracheophyta</taxon>
        <taxon>Spermatophyta</taxon>
        <taxon>Magnoliopsida</taxon>
        <taxon>eudicotyledons</taxon>
        <taxon>Gunneridae</taxon>
        <taxon>Pentapetalae</taxon>
        <taxon>rosids</taxon>
        <taxon>fabids</taxon>
        <taxon>Malpighiales</taxon>
        <taxon>Rhizophoraceae</taxon>
        <taxon>Rhizophora</taxon>
    </lineage>
</organism>
<reference evidence="2" key="1">
    <citation type="submission" date="2018-02" db="EMBL/GenBank/DDBJ databases">
        <title>Rhizophora mucronata_Transcriptome.</title>
        <authorList>
            <person name="Meera S.P."/>
            <person name="Sreeshan A."/>
            <person name="Augustine A."/>
        </authorList>
    </citation>
    <scope>NUCLEOTIDE SEQUENCE</scope>
    <source>
        <tissue evidence="2">Leaf</tissue>
    </source>
</reference>
<dbReference type="Pfam" id="PF01535">
    <property type="entry name" value="PPR"/>
    <property type="match status" value="2"/>
</dbReference>
<dbReference type="InterPro" id="IPR002885">
    <property type="entry name" value="PPR_rpt"/>
</dbReference>
<name>A0A2P2ND75_RHIMU</name>
<dbReference type="InterPro" id="IPR011990">
    <property type="entry name" value="TPR-like_helical_dom_sf"/>
</dbReference>
<protein>
    <recommendedName>
        <fullName evidence="3">Pentatricopeptide repeat-containing protein</fullName>
    </recommendedName>
</protein>
<dbReference type="AlphaFoldDB" id="A0A2P2ND75"/>
<dbReference type="NCBIfam" id="TIGR00756">
    <property type="entry name" value="PPR"/>
    <property type="match status" value="1"/>
</dbReference>
<proteinExistence type="predicted"/>
<evidence type="ECO:0000313" key="2">
    <source>
        <dbReference type="EMBL" id="MBX40412.1"/>
    </source>
</evidence>
<dbReference type="EMBL" id="GGEC01059928">
    <property type="protein sequence ID" value="MBX40412.1"/>
    <property type="molecule type" value="Transcribed_RNA"/>
</dbReference>
<sequence>MLCCNAHGKHNKFDQVRSVFEEIKVECVQPYLLTYSTLIDVYSRAGLHKEAMEIFRESSILYLYMPYARTGWWNLLCRCLMR</sequence>
<accession>A0A2P2ND75</accession>
<dbReference type="Gene3D" id="1.25.40.10">
    <property type="entry name" value="Tetratricopeptide repeat domain"/>
    <property type="match status" value="1"/>
</dbReference>
<evidence type="ECO:0008006" key="3">
    <source>
        <dbReference type="Google" id="ProtNLM"/>
    </source>
</evidence>
<evidence type="ECO:0000256" key="1">
    <source>
        <dbReference type="ARBA" id="ARBA00022737"/>
    </source>
</evidence>
<keyword evidence="1" id="KW-0677">Repeat</keyword>